<proteinExistence type="predicted"/>
<evidence type="ECO:0000313" key="1">
    <source>
        <dbReference type="EMBL" id="KAG2548624.1"/>
    </source>
</evidence>
<comment type="caution">
    <text evidence="1">The sequence shown here is derived from an EMBL/GenBank/DDBJ whole genome shotgun (WGS) entry which is preliminary data.</text>
</comment>
<dbReference type="Proteomes" id="UP000823388">
    <property type="component" value="Chromosome 9K"/>
</dbReference>
<protein>
    <submittedName>
        <fullName evidence="1">Uncharacterized protein</fullName>
    </submittedName>
</protein>
<gene>
    <name evidence="1" type="ORF">PVAP13_9KG214000</name>
</gene>
<keyword evidence="2" id="KW-1185">Reference proteome</keyword>
<reference evidence="1" key="1">
    <citation type="submission" date="2020-05" db="EMBL/GenBank/DDBJ databases">
        <title>WGS assembly of Panicum virgatum.</title>
        <authorList>
            <person name="Lovell J.T."/>
            <person name="Jenkins J."/>
            <person name="Shu S."/>
            <person name="Juenger T.E."/>
            <person name="Schmutz J."/>
        </authorList>
    </citation>
    <scope>NUCLEOTIDE SEQUENCE</scope>
    <source>
        <strain evidence="1">AP13</strain>
    </source>
</reference>
<evidence type="ECO:0000313" key="2">
    <source>
        <dbReference type="Proteomes" id="UP000823388"/>
    </source>
</evidence>
<dbReference type="EMBL" id="CM029053">
    <property type="protein sequence ID" value="KAG2548624.1"/>
    <property type="molecule type" value="Genomic_DNA"/>
</dbReference>
<organism evidence="1 2">
    <name type="scientific">Panicum virgatum</name>
    <name type="common">Blackwell switchgrass</name>
    <dbReference type="NCBI Taxonomy" id="38727"/>
    <lineage>
        <taxon>Eukaryota</taxon>
        <taxon>Viridiplantae</taxon>
        <taxon>Streptophyta</taxon>
        <taxon>Embryophyta</taxon>
        <taxon>Tracheophyta</taxon>
        <taxon>Spermatophyta</taxon>
        <taxon>Magnoliopsida</taxon>
        <taxon>Liliopsida</taxon>
        <taxon>Poales</taxon>
        <taxon>Poaceae</taxon>
        <taxon>PACMAD clade</taxon>
        <taxon>Panicoideae</taxon>
        <taxon>Panicodae</taxon>
        <taxon>Paniceae</taxon>
        <taxon>Panicinae</taxon>
        <taxon>Panicum</taxon>
        <taxon>Panicum sect. Hiantes</taxon>
    </lineage>
</organism>
<sequence length="105" mass="11159">MEPIFCISLPEPVSRSLPCGASRAHTSVTEITSAARISVHPCPACELSSGSVMAMLLQQWKCRFALQQANLSAGTWRCQSGGTMMMKGSLGGRHGSGFREGVPSF</sequence>
<name>A0A8T0NP84_PANVG</name>
<dbReference type="AlphaFoldDB" id="A0A8T0NP84"/>
<accession>A0A8T0NP84</accession>